<dbReference type="Proteomes" id="UP000290288">
    <property type="component" value="Unassembled WGS sequence"/>
</dbReference>
<proteinExistence type="predicted"/>
<dbReference type="Gene3D" id="3.30.710.10">
    <property type="entry name" value="Potassium Channel Kv1.1, Chain A"/>
    <property type="match status" value="1"/>
</dbReference>
<evidence type="ECO:0000313" key="1">
    <source>
        <dbReference type="EMBL" id="RXW18274.1"/>
    </source>
</evidence>
<keyword evidence="2" id="KW-1185">Reference proteome</keyword>
<evidence type="ECO:0000313" key="2">
    <source>
        <dbReference type="Proteomes" id="UP000290288"/>
    </source>
</evidence>
<dbReference type="EMBL" id="SDEE01000278">
    <property type="protein sequence ID" value="RXW18274.1"/>
    <property type="molecule type" value="Genomic_DNA"/>
</dbReference>
<sequence>MASVSSSATAPSGPTRRGRFYHETVVFEARTWSLGFEVIHQGLESFGLLPFLQVEGTLHRVYRYGFEKRSRIFRNIFQNPQGEPPNVEGQSDANPIRLVGCTNSEFESLVEVMYPLDLGPPELSKREWIAVLKLSKLWEMTEFRPLSDRSSGYEGTG</sequence>
<gene>
    <name evidence="1" type="ORF">EST38_g7583</name>
</gene>
<dbReference type="InterPro" id="IPR011333">
    <property type="entry name" value="SKP1/BTB/POZ_sf"/>
</dbReference>
<reference evidence="1 2" key="1">
    <citation type="submission" date="2019-01" db="EMBL/GenBank/DDBJ databases">
        <title>Draft genome sequence of Psathyrella aberdarensis IHI B618.</title>
        <authorList>
            <person name="Buettner E."/>
            <person name="Kellner H."/>
        </authorList>
    </citation>
    <scope>NUCLEOTIDE SEQUENCE [LARGE SCALE GENOMIC DNA]</scope>
    <source>
        <strain evidence="1 2">IHI B618</strain>
    </source>
</reference>
<protein>
    <submittedName>
        <fullName evidence="1">Uncharacterized protein</fullName>
    </submittedName>
</protein>
<organism evidence="1 2">
    <name type="scientific">Candolleomyces aberdarensis</name>
    <dbReference type="NCBI Taxonomy" id="2316362"/>
    <lineage>
        <taxon>Eukaryota</taxon>
        <taxon>Fungi</taxon>
        <taxon>Dikarya</taxon>
        <taxon>Basidiomycota</taxon>
        <taxon>Agaricomycotina</taxon>
        <taxon>Agaricomycetes</taxon>
        <taxon>Agaricomycetidae</taxon>
        <taxon>Agaricales</taxon>
        <taxon>Agaricineae</taxon>
        <taxon>Psathyrellaceae</taxon>
        <taxon>Candolleomyces</taxon>
    </lineage>
</organism>
<comment type="caution">
    <text evidence="1">The sequence shown here is derived from an EMBL/GenBank/DDBJ whole genome shotgun (WGS) entry which is preliminary data.</text>
</comment>
<name>A0A4Q2DHN3_9AGAR</name>
<dbReference type="AlphaFoldDB" id="A0A4Q2DHN3"/>
<accession>A0A4Q2DHN3</accession>
<dbReference type="OrthoDB" id="2593747at2759"/>